<gene>
    <name evidence="2" type="ORF">MU0053_000277</name>
</gene>
<sequence length="153" mass="16443">MTVSETVYPPLPAGADTTDVNPWETHDGCTCRLVWSHPMPLPDELAAEDVRVVVSQRTDGGIVDEPEDRPLIYLGGADYSIESARALAQALTTAADLADQWVGKKPDLQELLIGARDELQRVFAAVRMLPGNADSYVIAALDSIADAAQAVTR</sequence>
<feature type="region of interest" description="Disordered" evidence="1">
    <location>
        <begin position="1"/>
        <end position="21"/>
    </location>
</feature>
<dbReference type="RefSeq" id="WP_308480646.1">
    <property type="nucleotide sequence ID" value="NZ_OY726397.1"/>
</dbReference>
<protein>
    <submittedName>
        <fullName evidence="2">Uncharacterized protein</fullName>
    </submittedName>
</protein>
<keyword evidence="3" id="KW-1185">Reference proteome</keyword>
<reference evidence="2 3" key="1">
    <citation type="submission" date="2023-08" db="EMBL/GenBank/DDBJ databases">
        <authorList>
            <person name="Folkvardsen B D."/>
            <person name="Norman A."/>
        </authorList>
    </citation>
    <scope>NUCLEOTIDE SEQUENCE [LARGE SCALE GENOMIC DNA]</scope>
    <source>
        <strain evidence="2 3">Mu0053</strain>
    </source>
</reference>
<evidence type="ECO:0000256" key="1">
    <source>
        <dbReference type="SAM" id="MobiDB-lite"/>
    </source>
</evidence>
<accession>A0ABM9L9G7</accession>
<name>A0ABM9L9G7_9MYCO</name>
<organism evidence="2 3">
    <name type="scientific">[Mycobacterium] burgundiense</name>
    <dbReference type="NCBI Taxonomy" id="3064286"/>
    <lineage>
        <taxon>Bacteria</taxon>
        <taxon>Bacillati</taxon>
        <taxon>Actinomycetota</taxon>
        <taxon>Actinomycetes</taxon>
        <taxon>Mycobacteriales</taxon>
        <taxon>Mycobacteriaceae</taxon>
        <taxon>Mycolicibacterium</taxon>
    </lineage>
</organism>
<dbReference type="Proteomes" id="UP001190465">
    <property type="component" value="Chromosome"/>
</dbReference>
<evidence type="ECO:0000313" key="3">
    <source>
        <dbReference type="Proteomes" id="UP001190465"/>
    </source>
</evidence>
<proteinExistence type="predicted"/>
<evidence type="ECO:0000313" key="2">
    <source>
        <dbReference type="EMBL" id="CAJ1495123.1"/>
    </source>
</evidence>
<dbReference type="EMBL" id="OY726397">
    <property type="protein sequence ID" value="CAJ1495123.1"/>
    <property type="molecule type" value="Genomic_DNA"/>
</dbReference>